<evidence type="ECO:0000313" key="2">
    <source>
        <dbReference type="EMBL" id="KAJ8374129.1"/>
    </source>
</evidence>
<dbReference type="EMBL" id="JAINUF010000002">
    <property type="protein sequence ID" value="KAJ8374129.1"/>
    <property type="molecule type" value="Genomic_DNA"/>
</dbReference>
<reference evidence="2" key="1">
    <citation type="journal article" date="2023" name="Science">
        <title>Genome structures resolve the early diversification of teleost fishes.</title>
        <authorList>
            <person name="Parey E."/>
            <person name="Louis A."/>
            <person name="Montfort J."/>
            <person name="Bouchez O."/>
            <person name="Roques C."/>
            <person name="Iampietro C."/>
            <person name="Lluch J."/>
            <person name="Castinel A."/>
            <person name="Donnadieu C."/>
            <person name="Desvignes T."/>
            <person name="Floi Bucao C."/>
            <person name="Jouanno E."/>
            <person name="Wen M."/>
            <person name="Mejri S."/>
            <person name="Dirks R."/>
            <person name="Jansen H."/>
            <person name="Henkel C."/>
            <person name="Chen W.J."/>
            <person name="Zahm M."/>
            <person name="Cabau C."/>
            <person name="Klopp C."/>
            <person name="Thompson A.W."/>
            <person name="Robinson-Rechavi M."/>
            <person name="Braasch I."/>
            <person name="Lecointre G."/>
            <person name="Bobe J."/>
            <person name="Postlethwait J.H."/>
            <person name="Berthelot C."/>
            <person name="Roest Crollius H."/>
            <person name="Guiguen Y."/>
        </authorList>
    </citation>
    <scope>NUCLEOTIDE SEQUENCE</scope>
    <source>
        <strain evidence="2">WJC10195</strain>
    </source>
</reference>
<evidence type="ECO:0000256" key="1">
    <source>
        <dbReference type="SAM" id="MobiDB-lite"/>
    </source>
</evidence>
<dbReference type="Proteomes" id="UP001152622">
    <property type="component" value="Chromosome 2"/>
</dbReference>
<evidence type="ECO:0000313" key="3">
    <source>
        <dbReference type="Proteomes" id="UP001152622"/>
    </source>
</evidence>
<dbReference type="AlphaFoldDB" id="A0A9Q1J779"/>
<organism evidence="2 3">
    <name type="scientific">Synaphobranchus kaupii</name>
    <name type="common">Kaup's arrowtooth eel</name>
    <dbReference type="NCBI Taxonomy" id="118154"/>
    <lineage>
        <taxon>Eukaryota</taxon>
        <taxon>Metazoa</taxon>
        <taxon>Chordata</taxon>
        <taxon>Craniata</taxon>
        <taxon>Vertebrata</taxon>
        <taxon>Euteleostomi</taxon>
        <taxon>Actinopterygii</taxon>
        <taxon>Neopterygii</taxon>
        <taxon>Teleostei</taxon>
        <taxon>Anguilliformes</taxon>
        <taxon>Synaphobranchidae</taxon>
        <taxon>Synaphobranchus</taxon>
    </lineage>
</organism>
<gene>
    <name evidence="2" type="ORF">SKAU_G00047090</name>
</gene>
<sequence length="54" mass="6401">MVTSPRPMGVGVHQSSWQKSTPNFPHVHQDKRLHWPPKQWNAHLMRDRDAMVPY</sequence>
<proteinExistence type="predicted"/>
<name>A0A9Q1J779_SYNKA</name>
<protein>
    <submittedName>
        <fullName evidence="2">Uncharacterized protein</fullName>
    </submittedName>
</protein>
<accession>A0A9Q1J779</accession>
<feature type="region of interest" description="Disordered" evidence="1">
    <location>
        <begin position="1"/>
        <end position="28"/>
    </location>
</feature>
<keyword evidence="3" id="KW-1185">Reference proteome</keyword>
<comment type="caution">
    <text evidence="2">The sequence shown here is derived from an EMBL/GenBank/DDBJ whole genome shotgun (WGS) entry which is preliminary data.</text>
</comment>
<feature type="compositionally biased region" description="Polar residues" evidence="1">
    <location>
        <begin position="13"/>
        <end position="23"/>
    </location>
</feature>